<protein>
    <submittedName>
        <fullName evidence="1">Uncharacterized protein</fullName>
    </submittedName>
</protein>
<proteinExistence type="predicted"/>
<dbReference type="Proteomes" id="UP000276309">
    <property type="component" value="Chromosome"/>
</dbReference>
<dbReference type="KEGG" id="emar:D1013_12385"/>
<dbReference type="EMBL" id="CP032050">
    <property type="protein sequence ID" value="AYN68111.1"/>
    <property type="molecule type" value="Genomic_DNA"/>
</dbReference>
<keyword evidence="2" id="KW-1185">Reference proteome</keyword>
<evidence type="ECO:0000313" key="1">
    <source>
        <dbReference type="EMBL" id="AYN68111.1"/>
    </source>
</evidence>
<dbReference type="RefSeq" id="WP_121849126.1">
    <property type="nucleotide sequence ID" value="NZ_CP032050.1"/>
</dbReference>
<accession>A0A3G2L7E6</accession>
<dbReference type="AlphaFoldDB" id="A0A3G2L7E6"/>
<gene>
    <name evidence="1" type="ORF">D1013_12385</name>
</gene>
<sequence>MEKKASLFESNSLLRRSFAVQLNRLDRNERDIEFFKKQLGSYLVEPKTHEDFSVFYKLNTEVSYLENSCTFIYLKIRTHETALDQISNLIDTHLKRTKLLAHNISVYLEKIKKPETSNLEYRMSS</sequence>
<reference evidence="1 2" key="1">
    <citation type="submission" date="2018-08" db="EMBL/GenBank/DDBJ databases">
        <title>The reduced genetic potential of extracellular carbohydrate catabolism in Euzebyella marina RN62, a Flavobacteriia bacterium isolated from the hadal water.</title>
        <authorList>
            <person name="Xue C."/>
        </authorList>
    </citation>
    <scope>NUCLEOTIDE SEQUENCE [LARGE SCALE GENOMIC DNA]</scope>
    <source>
        <strain evidence="1 2">RN62</strain>
    </source>
</reference>
<organism evidence="1 2">
    <name type="scientific">Euzebyella marina</name>
    <dbReference type="NCBI Taxonomy" id="1761453"/>
    <lineage>
        <taxon>Bacteria</taxon>
        <taxon>Pseudomonadati</taxon>
        <taxon>Bacteroidota</taxon>
        <taxon>Flavobacteriia</taxon>
        <taxon>Flavobacteriales</taxon>
        <taxon>Flavobacteriaceae</taxon>
        <taxon>Euzebyella</taxon>
    </lineage>
</organism>
<evidence type="ECO:0000313" key="2">
    <source>
        <dbReference type="Proteomes" id="UP000276309"/>
    </source>
</evidence>
<name>A0A3G2L7E6_9FLAO</name>